<evidence type="ECO:0000313" key="1">
    <source>
        <dbReference type="EMBL" id="TWR31622.1"/>
    </source>
</evidence>
<sequence length="210" mass="22542">MSFYNSVSNTTNASTSLRSQINTASTSKQRVNDVSCGSILDFPFEMTTSKGDTAQTTVKGAGRIFINCQDNQVSGYGLLCASKYTGFNTKETFEMEVQENYTVKSLATAFSKMQLDGTQYSLIVNKPKNTKAFQSSQTNNFTMKALVINTSTTPFDIVSGTADFGASGVSDGRPVSFKGVITFLGNHKADVAFDGKVVSVDLLTGKTSVK</sequence>
<dbReference type="OrthoDB" id="797125at2"/>
<reference evidence="1 2" key="1">
    <citation type="submission" date="2019-07" db="EMBL/GenBank/DDBJ databases">
        <authorList>
            <person name="Kim J."/>
        </authorList>
    </citation>
    <scope>NUCLEOTIDE SEQUENCE [LARGE SCALE GENOMIC DNA]</scope>
    <source>
        <strain evidence="2">dk17</strain>
    </source>
</reference>
<name>A0A563UJR8_9SPHI</name>
<dbReference type="Proteomes" id="UP000320042">
    <property type="component" value="Unassembled WGS sequence"/>
</dbReference>
<gene>
    <name evidence="1" type="ORF">FPZ43_03885</name>
</gene>
<dbReference type="RefSeq" id="WP_146380520.1">
    <property type="nucleotide sequence ID" value="NZ_VOEJ01000001.1"/>
</dbReference>
<accession>A0A563UJR8</accession>
<dbReference type="AlphaFoldDB" id="A0A563UJR8"/>
<proteinExistence type="predicted"/>
<dbReference type="EMBL" id="VOEJ01000001">
    <property type="protein sequence ID" value="TWR31622.1"/>
    <property type="molecule type" value="Genomic_DNA"/>
</dbReference>
<comment type="caution">
    <text evidence="1">The sequence shown here is derived from an EMBL/GenBank/DDBJ whole genome shotgun (WGS) entry which is preliminary data.</text>
</comment>
<protein>
    <submittedName>
        <fullName evidence="1">Uncharacterized protein</fullName>
    </submittedName>
</protein>
<evidence type="ECO:0000313" key="2">
    <source>
        <dbReference type="Proteomes" id="UP000320042"/>
    </source>
</evidence>
<organism evidence="1 2">
    <name type="scientific">Mucilaginibacter pallidiroseus</name>
    <dbReference type="NCBI Taxonomy" id="2599295"/>
    <lineage>
        <taxon>Bacteria</taxon>
        <taxon>Pseudomonadati</taxon>
        <taxon>Bacteroidota</taxon>
        <taxon>Sphingobacteriia</taxon>
        <taxon>Sphingobacteriales</taxon>
        <taxon>Sphingobacteriaceae</taxon>
        <taxon>Mucilaginibacter</taxon>
    </lineage>
</organism>
<keyword evidence="2" id="KW-1185">Reference proteome</keyword>